<dbReference type="AlphaFoldDB" id="A0YBR7"/>
<evidence type="ECO:0000313" key="2">
    <source>
        <dbReference type="EMBL" id="EAW31997.1"/>
    </source>
</evidence>
<dbReference type="GO" id="GO:0016491">
    <property type="term" value="F:oxidoreductase activity"/>
    <property type="evidence" value="ECO:0007669"/>
    <property type="project" value="UniProtKB-KW"/>
</dbReference>
<dbReference type="FunFam" id="3.40.50.720:FF:000353">
    <property type="entry name" value="WW domain-containing oxidoreductase"/>
    <property type="match status" value="1"/>
</dbReference>
<gene>
    <name evidence="2" type="ORF">GP2143_06085</name>
</gene>
<dbReference type="PRINTS" id="PR00081">
    <property type="entry name" value="GDHRDH"/>
</dbReference>
<keyword evidence="1 2" id="KW-0560">Oxidoreductase</keyword>
<dbReference type="PANTHER" id="PTHR43157:SF31">
    <property type="entry name" value="PHOSPHATIDYLINOSITOL-GLYCAN BIOSYNTHESIS CLASS F PROTEIN"/>
    <property type="match status" value="1"/>
</dbReference>
<dbReference type="Pfam" id="PF00106">
    <property type="entry name" value="adh_short"/>
    <property type="match status" value="1"/>
</dbReference>
<dbReference type="InterPro" id="IPR002347">
    <property type="entry name" value="SDR_fam"/>
</dbReference>
<dbReference type="SUPFAM" id="SSF51735">
    <property type="entry name" value="NAD(P)-binding Rossmann-fold domains"/>
    <property type="match status" value="1"/>
</dbReference>
<accession>A0YBR7</accession>
<keyword evidence="3" id="KW-1185">Reference proteome</keyword>
<organism evidence="2 3">
    <name type="scientific">marine gamma proteobacterium HTCC2143</name>
    <dbReference type="NCBI Taxonomy" id="247633"/>
    <lineage>
        <taxon>Bacteria</taxon>
        <taxon>Pseudomonadati</taxon>
        <taxon>Pseudomonadota</taxon>
        <taxon>Gammaproteobacteria</taxon>
        <taxon>Cellvibrionales</taxon>
        <taxon>Spongiibacteraceae</taxon>
        <taxon>BD1-7 clade</taxon>
    </lineage>
</organism>
<protein>
    <submittedName>
        <fullName evidence="2">Short chain dehydrogenase</fullName>
        <ecNumber evidence="2">1.1.1.-</ecNumber>
    </submittedName>
</protein>
<dbReference type="STRING" id="247633.GP2143_06085"/>
<dbReference type="Proteomes" id="UP000004931">
    <property type="component" value="Unassembled WGS sequence"/>
</dbReference>
<dbReference type="EC" id="1.1.1.-" evidence="2"/>
<name>A0YBR7_9GAMM</name>
<dbReference type="Gene3D" id="3.40.50.720">
    <property type="entry name" value="NAD(P)-binding Rossmann-like Domain"/>
    <property type="match status" value="1"/>
</dbReference>
<comment type="caution">
    <text evidence="2">The sequence shown here is derived from an EMBL/GenBank/DDBJ whole genome shotgun (WGS) entry which is preliminary data.</text>
</comment>
<sequence>MAHAKKFGSRTDSDQVLDGLDLTGKKVVVTGANTGIGYETARSLAVAGAEVVVACRSEDKGKSAVDAIQKCHNDVRVEFKKLDLSSIESVKAFSENLSWDTIDVIIGNAGLVPTNYQQTDEGIEQCVGVCHFGHFALCKLLLPRLLKSKDPRVVMVSSESHRAPKKLNFKKFPLTKTNFAVFTAYGQAKLCNVLFVNELQRRFGDQGLNACSLHPGTLITTDIGRNSGLFSLLMTLISPLTKTPNQGASTTVYCAAYINGKDMQGAYFSHCKRGKSSAEANDPEVAKHLWDISEAFCEEHNVANI</sequence>
<reference evidence="2 3" key="1">
    <citation type="journal article" date="2010" name="J. Bacteriol.">
        <title>Genome sequence of the oligotrophic marine Gammaproteobacterium HTCC2143, isolated from the Oregon Coast.</title>
        <authorList>
            <person name="Oh H.M."/>
            <person name="Kang I."/>
            <person name="Ferriera S."/>
            <person name="Giovannoni S.J."/>
            <person name="Cho J.C."/>
        </authorList>
    </citation>
    <scope>NUCLEOTIDE SEQUENCE [LARGE SCALE GENOMIC DNA]</scope>
    <source>
        <strain evidence="2 3">HTCC2143</strain>
    </source>
</reference>
<evidence type="ECO:0000256" key="1">
    <source>
        <dbReference type="ARBA" id="ARBA00023002"/>
    </source>
</evidence>
<proteinExistence type="predicted"/>
<evidence type="ECO:0000313" key="3">
    <source>
        <dbReference type="Proteomes" id="UP000004931"/>
    </source>
</evidence>
<dbReference type="OrthoDB" id="109589at2"/>
<dbReference type="InterPro" id="IPR036291">
    <property type="entry name" value="NAD(P)-bd_dom_sf"/>
</dbReference>
<dbReference type="eggNOG" id="COG1028">
    <property type="taxonomic scope" value="Bacteria"/>
</dbReference>
<dbReference type="PANTHER" id="PTHR43157">
    <property type="entry name" value="PHOSPHATIDYLINOSITOL-GLYCAN BIOSYNTHESIS CLASS F PROTEIN-RELATED"/>
    <property type="match status" value="1"/>
</dbReference>
<dbReference type="EMBL" id="AAVT01000002">
    <property type="protein sequence ID" value="EAW31997.1"/>
    <property type="molecule type" value="Genomic_DNA"/>
</dbReference>